<feature type="compositionally biased region" description="Basic and acidic residues" evidence="3">
    <location>
        <begin position="151"/>
        <end position="169"/>
    </location>
</feature>
<dbReference type="RefSeq" id="XP_018268295.1">
    <property type="nucleotide sequence ID" value="XM_018418161.1"/>
</dbReference>
<dbReference type="InterPro" id="IPR010488">
    <property type="entry name" value="Zeta_toxin_domain"/>
</dbReference>
<feature type="compositionally biased region" description="Pro residues" evidence="3">
    <location>
        <begin position="13"/>
        <end position="25"/>
    </location>
</feature>
<feature type="region of interest" description="Disordered" evidence="3">
    <location>
        <begin position="345"/>
        <end position="444"/>
    </location>
</feature>
<evidence type="ECO:0000313" key="5">
    <source>
        <dbReference type="EMBL" id="KPV72246.1"/>
    </source>
</evidence>
<dbReference type="Pfam" id="PF06414">
    <property type="entry name" value="Zeta_toxin"/>
    <property type="match status" value="1"/>
</dbReference>
<gene>
    <name evidence="5" type="ORF">RHOBADRAFT_56059</name>
</gene>
<dbReference type="SUPFAM" id="SSF52540">
    <property type="entry name" value="P-loop containing nucleoside triphosphate hydrolases"/>
    <property type="match status" value="1"/>
</dbReference>
<evidence type="ECO:0000259" key="4">
    <source>
        <dbReference type="Pfam" id="PF06414"/>
    </source>
</evidence>
<sequence length="444" mass="48789">MAPAKHRYAGPQPACPPSLDHPPPTLSQDQLAVPTTELYSAALEHAWRQLDPSSSSSSQRPTPARVDQLEPRPDDPSRPRPVHHGPYALVRAQLDWTYHVVPNRARQHLQDEIVTRVLEQRLRECDEAGDDEPCRVSERREAFAQQEQDPDGVRGVRSDDMGRKAGDREEDRPLALFTAGGMGAGKGHTLKELLKSHAVRLPRNTVWIDPDALSRMLPERPQYVAHDPENASALLHPEASLLQEVCASVAREQRRSLVVDGSLTDCGWFEGFMRKYREAGYDCEILFVSAPEDVMLRRAEKRAKSTGRVTRPEAIKRSRIKSPECVTKLSKPGLVRRVRLIDNSSDTSPASTMYDSALDPLWPGSTPTPYHDPTASPSLSAAGRERGKDVNEGGWVDAKGFVEGRLEQGEDGRVRERRGADARGGAGAGAGAGGEGRAKGEGKL</sequence>
<keyword evidence="1" id="KW-0547">Nucleotide-binding</keyword>
<organism evidence="5 6">
    <name type="scientific">Rhodotorula graminis (strain WP1)</name>
    <dbReference type="NCBI Taxonomy" id="578459"/>
    <lineage>
        <taxon>Eukaryota</taxon>
        <taxon>Fungi</taxon>
        <taxon>Dikarya</taxon>
        <taxon>Basidiomycota</taxon>
        <taxon>Pucciniomycotina</taxon>
        <taxon>Microbotryomycetes</taxon>
        <taxon>Sporidiobolales</taxon>
        <taxon>Sporidiobolaceae</taxon>
        <taxon>Rhodotorula</taxon>
    </lineage>
</organism>
<feature type="region of interest" description="Disordered" evidence="3">
    <location>
        <begin position="1"/>
        <end position="29"/>
    </location>
</feature>
<proteinExistence type="predicted"/>
<dbReference type="EMBL" id="KQ474088">
    <property type="protein sequence ID" value="KPV72246.1"/>
    <property type="molecule type" value="Genomic_DNA"/>
</dbReference>
<feature type="compositionally biased region" description="Basic and acidic residues" evidence="3">
    <location>
        <begin position="67"/>
        <end position="78"/>
    </location>
</feature>
<evidence type="ECO:0000256" key="2">
    <source>
        <dbReference type="ARBA" id="ARBA00022840"/>
    </source>
</evidence>
<dbReference type="Gene3D" id="3.40.50.300">
    <property type="entry name" value="P-loop containing nucleotide triphosphate hydrolases"/>
    <property type="match status" value="1"/>
</dbReference>
<feature type="domain" description="Zeta toxin" evidence="4">
    <location>
        <begin position="168"/>
        <end position="347"/>
    </location>
</feature>
<dbReference type="Proteomes" id="UP000053890">
    <property type="component" value="Unassembled WGS sequence"/>
</dbReference>
<dbReference type="GO" id="GO:0005524">
    <property type="term" value="F:ATP binding"/>
    <property type="evidence" value="ECO:0007669"/>
    <property type="project" value="UniProtKB-KW"/>
</dbReference>
<protein>
    <recommendedName>
        <fullName evidence="4">Zeta toxin domain-containing protein</fullName>
    </recommendedName>
</protein>
<evidence type="ECO:0000313" key="6">
    <source>
        <dbReference type="Proteomes" id="UP000053890"/>
    </source>
</evidence>
<feature type="compositionally biased region" description="Gly residues" evidence="3">
    <location>
        <begin position="422"/>
        <end position="435"/>
    </location>
</feature>
<keyword evidence="6" id="KW-1185">Reference proteome</keyword>
<feature type="compositionally biased region" description="Basic and acidic residues" evidence="3">
    <location>
        <begin position="400"/>
        <end position="421"/>
    </location>
</feature>
<accession>A0A0P9GXT2</accession>
<dbReference type="OMA" id="ANTVWID"/>
<feature type="region of interest" description="Disordered" evidence="3">
    <location>
        <begin position="140"/>
        <end position="169"/>
    </location>
</feature>
<evidence type="ECO:0000256" key="3">
    <source>
        <dbReference type="SAM" id="MobiDB-lite"/>
    </source>
</evidence>
<evidence type="ECO:0000256" key="1">
    <source>
        <dbReference type="ARBA" id="ARBA00022741"/>
    </source>
</evidence>
<dbReference type="AlphaFoldDB" id="A0A0P9GXT2"/>
<keyword evidence="2" id="KW-0067">ATP-binding</keyword>
<feature type="region of interest" description="Disordered" evidence="3">
    <location>
        <begin position="45"/>
        <end position="84"/>
    </location>
</feature>
<dbReference type="GeneID" id="28978609"/>
<dbReference type="InterPro" id="IPR027417">
    <property type="entry name" value="P-loop_NTPase"/>
</dbReference>
<name>A0A0P9GXT2_RHOGW</name>
<reference evidence="5 6" key="1">
    <citation type="journal article" date="2015" name="Front. Microbiol.">
        <title>Genome sequence of the plant growth promoting endophytic yeast Rhodotorula graminis WP1.</title>
        <authorList>
            <person name="Firrincieli A."/>
            <person name="Otillar R."/>
            <person name="Salamov A."/>
            <person name="Schmutz J."/>
            <person name="Khan Z."/>
            <person name="Redman R.S."/>
            <person name="Fleck N.D."/>
            <person name="Lindquist E."/>
            <person name="Grigoriev I.V."/>
            <person name="Doty S.L."/>
        </authorList>
    </citation>
    <scope>NUCLEOTIDE SEQUENCE [LARGE SCALE GENOMIC DNA]</scope>
    <source>
        <strain evidence="5 6">WP1</strain>
    </source>
</reference>
<dbReference type="GO" id="GO:0016301">
    <property type="term" value="F:kinase activity"/>
    <property type="evidence" value="ECO:0007669"/>
    <property type="project" value="InterPro"/>
</dbReference>
<dbReference type="OrthoDB" id="430679at2759"/>
<feature type="compositionally biased region" description="Polar residues" evidence="3">
    <location>
        <begin position="345"/>
        <end position="354"/>
    </location>
</feature>